<reference evidence="1 2" key="1">
    <citation type="submission" date="2014-08" db="EMBL/GenBank/DDBJ databases">
        <title>Genome sequences of NCPPB Pectobacterium isolates.</title>
        <authorList>
            <person name="Glover R.H."/>
            <person name="Sapp M."/>
            <person name="Elphinstone J."/>
        </authorList>
    </citation>
    <scope>NUCLEOTIDE SEQUENCE [LARGE SCALE GENOMIC DNA]</scope>
    <source>
        <strain evidence="1 2">NCPPB3841</strain>
    </source>
</reference>
<accession>A0ABR4VN16</accession>
<gene>
    <name evidence="1" type="ORF">KU75_16085</name>
</gene>
<proteinExistence type="predicted"/>
<evidence type="ECO:0000313" key="2">
    <source>
        <dbReference type="Proteomes" id="UP000029447"/>
    </source>
</evidence>
<dbReference type="EMBL" id="JQOF01000013">
    <property type="protein sequence ID" value="KGA40738.1"/>
    <property type="molecule type" value="Genomic_DNA"/>
</dbReference>
<keyword evidence="2" id="KW-1185">Reference proteome</keyword>
<comment type="caution">
    <text evidence="1">The sequence shown here is derived from an EMBL/GenBank/DDBJ whole genome shotgun (WGS) entry which is preliminary data.</text>
</comment>
<organism evidence="1 2">
    <name type="scientific">Pectobacterium odoriferum</name>
    <dbReference type="NCBI Taxonomy" id="78398"/>
    <lineage>
        <taxon>Bacteria</taxon>
        <taxon>Pseudomonadati</taxon>
        <taxon>Pseudomonadota</taxon>
        <taxon>Gammaproteobacteria</taxon>
        <taxon>Enterobacterales</taxon>
        <taxon>Pectobacteriaceae</taxon>
        <taxon>Pectobacterium</taxon>
    </lineage>
</organism>
<name>A0ABR4VN16_9GAMM</name>
<protein>
    <submittedName>
        <fullName evidence="1">Uncharacterized protein</fullName>
    </submittedName>
</protein>
<dbReference type="Proteomes" id="UP000029447">
    <property type="component" value="Unassembled WGS sequence"/>
</dbReference>
<sequence length="65" mass="7226">MTKVVTYTIKQARPSDDEIEGVLEAYEEARTDEPHHNGMMQLSQELAAANRRIAELEAQLRGGGV</sequence>
<evidence type="ECO:0000313" key="1">
    <source>
        <dbReference type="EMBL" id="KGA40738.1"/>
    </source>
</evidence>
<dbReference type="RefSeq" id="WP_044206750.1">
    <property type="nucleotide sequence ID" value="NZ_JQOF01000013.1"/>
</dbReference>